<dbReference type="EMBL" id="BOQP01000052">
    <property type="protein sequence ID" value="GIM82938.1"/>
    <property type="molecule type" value="Genomic_DNA"/>
</dbReference>
<sequence length="100" mass="9833">MVVSAPAAADGSAMVRSAAGVEDADGGSTEVRSAKSAELCDCCPLFCPLPCPADWAAVSCDQAAAVSSAEGTELRLAGENGRPDTGDDAGRTGGAESARD</sequence>
<protein>
    <submittedName>
        <fullName evidence="2">Uncharacterized protein</fullName>
    </submittedName>
</protein>
<feature type="compositionally biased region" description="Basic and acidic residues" evidence="1">
    <location>
        <begin position="81"/>
        <end position="90"/>
    </location>
</feature>
<evidence type="ECO:0000256" key="1">
    <source>
        <dbReference type="SAM" id="MobiDB-lite"/>
    </source>
</evidence>
<name>A0A919T302_9ACTN</name>
<keyword evidence="3" id="KW-1185">Reference proteome</keyword>
<dbReference type="AlphaFoldDB" id="A0A919T302"/>
<feature type="region of interest" description="Disordered" evidence="1">
    <location>
        <begin position="1"/>
        <end position="28"/>
    </location>
</feature>
<evidence type="ECO:0000313" key="2">
    <source>
        <dbReference type="EMBL" id="GIM82938.1"/>
    </source>
</evidence>
<accession>A0A919T302</accession>
<feature type="region of interest" description="Disordered" evidence="1">
    <location>
        <begin position="71"/>
        <end position="100"/>
    </location>
</feature>
<dbReference type="Proteomes" id="UP000680865">
    <property type="component" value="Unassembled WGS sequence"/>
</dbReference>
<gene>
    <name evidence="2" type="ORF">Aco04nite_84020</name>
</gene>
<comment type="caution">
    <text evidence="2">The sequence shown here is derived from an EMBL/GenBank/DDBJ whole genome shotgun (WGS) entry which is preliminary data.</text>
</comment>
<organism evidence="2 3">
    <name type="scientific">Winogradskya consettensis</name>
    <dbReference type="NCBI Taxonomy" id="113560"/>
    <lineage>
        <taxon>Bacteria</taxon>
        <taxon>Bacillati</taxon>
        <taxon>Actinomycetota</taxon>
        <taxon>Actinomycetes</taxon>
        <taxon>Micromonosporales</taxon>
        <taxon>Micromonosporaceae</taxon>
        <taxon>Winogradskya</taxon>
    </lineage>
</organism>
<reference evidence="2" key="1">
    <citation type="submission" date="2021-03" db="EMBL/GenBank/DDBJ databases">
        <title>Whole genome shotgun sequence of Actinoplanes consettensis NBRC 14913.</title>
        <authorList>
            <person name="Komaki H."/>
            <person name="Tamura T."/>
        </authorList>
    </citation>
    <scope>NUCLEOTIDE SEQUENCE</scope>
    <source>
        <strain evidence="2">NBRC 14913</strain>
    </source>
</reference>
<evidence type="ECO:0000313" key="3">
    <source>
        <dbReference type="Proteomes" id="UP000680865"/>
    </source>
</evidence>
<proteinExistence type="predicted"/>